<keyword evidence="1" id="KW-0732">Signal</keyword>
<organism evidence="2 3">
    <name type="scientific">Catenuloplanes indicus</name>
    <dbReference type="NCBI Taxonomy" id="137267"/>
    <lineage>
        <taxon>Bacteria</taxon>
        <taxon>Bacillati</taxon>
        <taxon>Actinomycetota</taxon>
        <taxon>Actinomycetes</taxon>
        <taxon>Micromonosporales</taxon>
        <taxon>Micromonosporaceae</taxon>
        <taxon>Catenuloplanes</taxon>
    </lineage>
</organism>
<reference evidence="2 3" key="1">
    <citation type="submission" date="2023-07" db="EMBL/GenBank/DDBJ databases">
        <title>Sequencing the genomes of 1000 actinobacteria strains.</title>
        <authorList>
            <person name="Klenk H.-P."/>
        </authorList>
    </citation>
    <scope>NUCLEOTIDE SEQUENCE [LARGE SCALE GENOMIC DNA]</scope>
    <source>
        <strain evidence="2 3">DSM 44709</strain>
    </source>
</reference>
<evidence type="ECO:0000256" key="1">
    <source>
        <dbReference type="SAM" id="SignalP"/>
    </source>
</evidence>
<dbReference type="Proteomes" id="UP001240236">
    <property type="component" value="Unassembled WGS sequence"/>
</dbReference>
<evidence type="ECO:0000313" key="2">
    <source>
        <dbReference type="EMBL" id="MDQ0371392.1"/>
    </source>
</evidence>
<comment type="caution">
    <text evidence="2">The sequence shown here is derived from an EMBL/GenBank/DDBJ whole genome shotgun (WGS) entry which is preliminary data.</text>
</comment>
<sequence length="155" mass="16316">MVRRTLQTGVALLALVLGALLVAPSPAAATAAECERGANGFVDIPDNLWGTQPEPAGNYIINFVTGAQITLNYGTVAGAQRGWARIGGDTRPGDRVWLEWTWNGGANILQCGPFTVTTAATPKTSAAKNTSSSTAWRFRACGNIVGYASTCTAWW</sequence>
<dbReference type="RefSeq" id="WP_307248132.1">
    <property type="nucleotide sequence ID" value="NZ_JAUSUZ010000001.1"/>
</dbReference>
<accession>A0AAE3WAC3</accession>
<evidence type="ECO:0000313" key="3">
    <source>
        <dbReference type="Proteomes" id="UP001240236"/>
    </source>
</evidence>
<gene>
    <name evidence="2" type="ORF">J2S42_008061</name>
</gene>
<protein>
    <recommendedName>
        <fullName evidence="4">Secreted protein</fullName>
    </recommendedName>
</protein>
<dbReference type="EMBL" id="JAUSUZ010000001">
    <property type="protein sequence ID" value="MDQ0371392.1"/>
    <property type="molecule type" value="Genomic_DNA"/>
</dbReference>
<name>A0AAE3WAC3_9ACTN</name>
<feature type="signal peptide" evidence="1">
    <location>
        <begin position="1"/>
        <end position="31"/>
    </location>
</feature>
<dbReference type="AlphaFoldDB" id="A0AAE3WAC3"/>
<proteinExistence type="predicted"/>
<keyword evidence="3" id="KW-1185">Reference proteome</keyword>
<evidence type="ECO:0008006" key="4">
    <source>
        <dbReference type="Google" id="ProtNLM"/>
    </source>
</evidence>
<feature type="chain" id="PRO_5041952272" description="Secreted protein" evidence="1">
    <location>
        <begin position="32"/>
        <end position="155"/>
    </location>
</feature>